<sequence>MATTLKKPGKILKIIVGLSLITSIGFSYHIYTLYDSINNELMFSDINNALNHIGILIHATDETEDGGAMASRGEHAFYTNPPFHYYDYAKSTQSQMIYLYWTITRGYANEDKENFTEINKELKELHDIIGNHERHRLREESNYRKAYREIVAMLEENLQEINSLQQ</sequence>
<keyword evidence="3" id="KW-1185">Reference proteome</keyword>
<feature type="transmembrane region" description="Helical" evidence="1">
    <location>
        <begin position="12"/>
        <end position="31"/>
    </location>
</feature>
<keyword evidence="1" id="KW-0812">Transmembrane</keyword>
<evidence type="ECO:0000256" key="1">
    <source>
        <dbReference type="SAM" id="Phobius"/>
    </source>
</evidence>
<dbReference type="Proteomes" id="UP000001572">
    <property type="component" value="Chromosome"/>
</dbReference>
<reference evidence="3" key="1">
    <citation type="journal article" date="2016" name="Genome Announc.">
        <title>Complete genome sequence of Alkaliphilus metalliredigens strain QYMF, an alkaliphilic and metal-reducing bacterium isolated from borax-contaminated leachate ponds.</title>
        <authorList>
            <person name="Hwang C."/>
            <person name="Copeland A."/>
            <person name="Lucas S."/>
            <person name="Lapidus A."/>
            <person name="Barry K."/>
            <person name="Detter J.C."/>
            <person name="Glavina Del Rio T."/>
            <person name="Hammon N."/>
            <person name="Israni S."/>
            <person name="Dalin E."/>
            <person name="Tice H."/>
            <person name="Pitluck S."/>
            <person name="Chertkov O."/>
            <person name="Brettin T."/>
            <person name="Bruce D."/>
            <person name="Han C."/>
            <person name="Schmutz J."/>
            <person name="Larimer F."/>
            <person name="Land M.L."/>
            <person name="Hauser L."/>
            <person name="Kyrpides N."/>
            <person name="Mikhailova N."/>
            <person name="Ye Q."/>
            <person name="Zhou J."/>
            <person name="Richardson P."/>
            <person name="Fields M.W."/>
        </authorList>
    </citation>
    <scope>NUCLEOTIDE SEQUENCE [LARGE SCALE GENOMIC DNA]</scope>
    <source>
        <strain evidence="3">QYMF</strain>
    </source>
</reference>
<dbReference type="EMBL" id="CP000724">
    <property type="protein sequence ID" value="ABR47971.1"/>
    <property type="molecule type" value="Genomic_DNA"/>
</dbReference>
<dbReference type="HOGENOM" id="CLU_1599271_0_0_9"/>
<dbReference type="KEGG" id="amt:Amet_1801"/>
<evidence type="ECO:0000313" key="2">
    <source>
        <dbReference type="EMBL" id="ABR47971.1"/>
    </source>
</evidence>
<gene>
    <name evidence="2" type="ordered locus">Amet_1801</name>
</gene>
<accession>A6TP53</accession>
<proteinExistence type="predicted"/>
<organism evidence="2 3">
    <name type="scientific">Alkaliphilus metalliredigens (strain QYMF)</name>
    <dbReference type="NCBI Taxonomy" id="293826"/>
    <lineage>
        <taxon>Bacteria</taxon>
        <taxon>Bacillati</taxon>
        <taxon>Bacillota</taxon>
        <taxon>Clostridia</taxon>
        <taxon>Peptostreptococcales</taxon>
        <taxon>Natronincolaceae</taxon>
        <taxon>Alkaliphilus</taxon>
    </lineage>
</organism>
<dbReference type="RefSeq" id="WP_012063006.1">
    <property type="nucleotide sequence ID" value="NC_009633.1"/>
</dbReference>
<protein>
    <submittedName>
        <fullName evidence="2">Uncharacterized protein</fullName>
    </submittedName>
</protein>
<name>A6TP53_ALKMQ</name>
<dbReference type="AlphaFoldDB" id="A6TP53"/>
<keyword evidence="1" id="KW-0472">Membrane</keyword>
<keyword evidence="1" id="KW-1133">Transmembrane helix</keyword>
<evidence type="ECO:0000313" key="3">
    <source>
        <dbReference type="Proteomes" id="UP000001572"/>
    </source>
</evidence>